<evidence type="ECO:0000313" key="1">
    <source>
        <dbReference type="Proteomes" id="UP000887565"/>
    </source>
</evidence>
<name>A0A915HG08_ROMCU</name>
<dbReference type="WBParaSite" id="nRc.2.0.1.t00338-RA">
    <property type="protein sequence ID" value="nRc.2.0.1.t00338-RA"/>
    <property type="gene ID" value="nRc.2.0.1.g00338"/>
</dbReference>
<keyword evidence="1" id="KW-1185">Reference proteome</keyword>
<dbReference type="Proteomes" id="UP000887565">
    <property type="component" value="Unplaced"/>
</dbReference>
<organism evidence="1 2">
    <name type="scientific">Romanomermis culicivorax</name>
    <name type="common">Nematode worm</name>
    <dbReference type="NCBI Taxonomy" id="13658"/>
    <lineage>
        <taxon>Eukaryota</taxon>
        <taxon>Metazoa</taxon>
        <taxon>Ecdysozoa</taxon>
        <taxon>Nematoda</taxon>
        <taxon>Enoplea</taxon>
        <taxon>Dorylaimia</taxon>
        <taxon>Mermithida</taxon>
        <taxon>Mermithoidea</taxon>
        <taxon>Mermithidae</taxon>
        <taxon>Romanomermis</taxon>
    </lineage>
</organism>
<sequence length="134" mass="15116">MIRATNLESWYIPLFPRPRNVLLPLIFLAPGNLGVALAAQPTPNFHGYTLVGFDTESIMAVDMKNFQFNMPMPANSTVSSYQRYVQLTFPNGTMFIFETYTATPEDWTALFSLVDDEHTIVVSFHGADNWAGIY</sequence>
<dbReference type="AlphaFoldDB" id="A0A915HG08"/>
<protein>
    <submittedName>
        <fullName evidence="2">Uncharacterized protein</fullName>
    </submittedName>
</protein>
<reference evidence="2" key="1">
    <citation type="submission" date="2022-11" db="UniProtKB">
        <authorList>
            <consortium name="WormBaseParasite"/>
        </authorList>
    </citation>
    <scope>IDENTIFICATION</scope>
</reference>
<evidence type="ECO:0000313" key="2">
    <source>
        <dbReference type="WBParaSite" id="nRc.2.0.1.t00338-RA"/>
    </source>
</evidence>
<accession>A0A915HG08</accession>
<proteinExistence type="predicted"/>